<organism evidence="1 2">
    <name type="scientific">Quercus suber</name>
    <name type="common">Cork oak</name>
    <dbReference type="NCBI Taxonomy" id="58331"/>
    <lineage>
        <taxon>Eukaryota</taxon>
        <taxon>Viridiplantae</taxon>
        <taxon>Streptophyta</taxon>
        <taxon>Embryophyta</taxon>
        <taxon>Tracheophyta</taxon>
        <taxon>Spermatophyta</taxon>
        <taxon>Magnoliopsida</taxon>
        <taxon>eudicotyledons</taxon>
        <taxon>Gunneridae</taxon>
        <taxon>Pentapetalae</taxon>
        <taxon>rosids</taxon>
        <taxon>fabids</taxon>
        <taxon>Fagales</taxon>
        <taxon>Fagaceae</taxon>
        <taxon>Quercus</taxon>
    </lineage>
</organism>
<gene>
    <name evidence="1" type="ORF">CFP56_039173</name>
</gene>
<keyword evidence="2" id="KW-1185">Reference proteome</keyword>
<protein>
    <submittedName>
        <fullName evidence="1">Uncharacterized protein</fullName>
    </submittedName>
</protein>
<sequence>MEKTLQESRVPEVRDKYRQSLILQRKLSEVLQTQSMESNSCDKIRGIAFLFSMPFGFRSYFVRKKGQLIAQIRHLPPCIVTLLFARYLGDPLITPITRQPNFFIHYSNLLGLLSLPLQKKVKRPYYANMVKSSR</sequence>
<evidence type="ECO:0000313" key="2">
    <source>
        <dbReference type="Proteomes" id="UP000237347"/>
    </source>
</evidence>
<dbReference type="Proteomes" id="UP000237347">
    <property type="component" value="Unassembled WGS sequence"/>
</dbReference>
<dbReference type="EMBL" id="PKMF04000750">
    <property type="protein sequence ID" value="KAK7820202.1"/>
    <property type="molecule type" value="Genomic_DNA"/>
</dbReference>
<comment type="caution">
    <text evidence="1">The sequence shown here is derived from an EMBL/GenBank/DDBJ whole genome shotgun (WGS) entry which is preliminary data.</text>
</comment>
<accession>A0AAW0J0M4</accession>
<name>A0AAW0J0M4_QUESU</name>
<reference evidence="1 2" key="1">
    <citation type="journal article" date="2018" name="Sci. Data">
        <title>The draft genome sequence of cork oak.</title>
        <authorList>
            <person name="Ramos A.M."/>
            <person name="Usie A."/>
            <person name="Barbosa P."/>
            <person name="Barros P.M."/>
            <person name="Capote T."/>
            <person name="Chaves I."/>
            <person name="Simoes F."/>
            <person name="Abreu I."/>
            <person name="Carrasquinho I."/>
            <person name="Faro C."/>
            <person name="Guimaraes J.B."/>
            <person name="Mendonca D."/>
            <person name="Nobrega F."/>
            <person name="Rodrigues L."/>
            <person name="Saibo N.J.M."/>
            <person name="Varela M.C."/>
            <person name="Egas C."/>
            <person name="Matos J."/>
            <person name="Miguel C.M."/>
            <person name="Oliveira M.M."/>
            <person name="Ricardo C.P."/>
            <person name="Goncalves S."/>
        </authorList>
    </citation>
    <scope>NUCLEOTIDE SEQUENCE [LARGE SCALE GENOMIC DNA]</scope>
    <source>
        <strain evidence="2">cv. HL8</strain>
    </source>
</reference>
<evidence type="ECO:0000313" key="1">
    <source>
        <dbReference type="EMBL" id="KAK7820202.1"/>
    </source>
</evidence>
<dbReference type="AlphaFoldDB" id="A0AAW0J0M4"/>
<proteinExistence type="predicted"/>